<dbReference type="Proteomes" id="UP000241421">
    <property type="component" value="Unassembled WGS sequence"/>
</dbReference>
<dbReference type="PANTHER" id="PTHR43283:SF3">
    <property type="entry name" value="BETA-LACTAMASE FAMILY PROTEIN (AFU_ORTHOLOGUE AFUA_5G07500)"/>
    <property type="match status" value="1"/>
</dbReference>
<dbReference type="AlphaFoldDB" id="A0A2U2HEU9"/>
<feature type="compositionally biased region" description="Low complexity" evidence="1">
    <location>
        <begin position="11"/>
        <end position="21"/>
    </location>
</feature>
<dbReference type="Pfam" id="PF00144">
    <property type="entry name" value="Beta-lactamase"/>
    <property type="match status" value="1"/>
</dbReference>
<dbReference type="GO" id="GO:0016787">
    <property type="term" value="F:hydrolase activity"/>
    <property type="evidence" value="ECO:0007669"/>
    <property type="project" value="UniProtKB-KW"/>
</dbReference>
<dbReference type="InterPro" id="IPR012338">
    <property type="entry name" value="Beta-lactam/transpept-like"/>
</dbReference>
<feature type="domain" description="Beta-lactamase-related" evidence="2">
    <location>
        <begin position="33"/>
        <end position="395"/>
    </location>
</feature>
<dbReference type="PANTHER" id="PTHR43283">
    <property type="entry name" value="BETA-LACTAMASE-RELATED"/>
    <property type="match status" value="1"/>
</dbReference>
<dbReference type="Gene3D" id="3.40.710.10">
    <property type="entry name" value="DD-peptidase/beta-lactamase superfamily"/>
    <property type="match status" value="1"/>
</dbReference>
<dbReference type="SUPFAM" id="SSF56601">
    <property type="entry name" value="beta-lactamase/transpeptidase-like"/>
    <property type="match status" value="1"/>
</dbReference>
<proteinExistence type="predicted"/>
<comment type="caution">
    <text evidence="3">The sequence shown here is derived from an EMBL/GenBank/DDBJ whole genome shotgun (WGS) entry which is preliminary data.</text>
</comment>
<gene>
    <name evidence="3" type="ORF">C7C56_023065</name>
</gene>
<dbReference type="EMBL" id="PXWF02000299">
    <property type="protein sequence ID" value="PWF42275.1"/>
    <property type="molecule type" value="Genomic_DNA"/>
</dbReference>
<accession>A0A2U2HEU9</accession>
<feature type="region of interest" description="Disordered" evidence="1">
    <location>
        <begin position="1"/>
        <end position="21"/>
    </location>
</feature>
<reference evidence="3 4" key="1">
    <citation type="submission" date="2018-04" db="EMBL/GenBank/DDBJ databases">
        <title>Massilia violaceinigra sp. nov., a novel purple-pigmented bacterium isolated from Tianshan glacier, Xinjiang, China.</title>
        <authorList>
            <person name="Wang H."/>
        </authorList>
    </citation>
    <scope>NUCLEOTIDE SEQUENCE [LARGE SCALE GENOMIC DNA]</scope>
    <source>
        <strain evidence="3 4">B448-2</strain>
    </source>
</reference>
<evidence type="ECO:0000259" key="2">
    <source>
        <dbReference type="Pfam" id="PF00144"/>
    </source>
</evidence>
<keyword evidence="4" id="KW-1185">Reference proteome</keyword>
<protein>
    <submittedName>
        <fullName evidence="3">Serine hydrolase</fullName>
    </submittedName>
</protein>
<evidence type="ECO:0000313" key="4">
    <source>
        <dbReference type="Proteomes" id="UP000241421"/>
    </source>
</evidence>
<organism evidence="3 4">
    <name type="scientific">Massilia glaciei</name>
    <dbReference type="NCBI Taxonomy" id="1524097"/>
    <lineage>
        <taxon>Bacteria</taxon>
        <taxon>Pseudomonadati</taxon>
        <taxon>Pseudomonadota</taxon>
        <taxon>Betaproteobacteria</taxon>
        <taxon>Burkholderiales</taxon>
        <taxon>Oxalobacteraceae</taxon>
        <taxon>Telluria group</taxon>
        <taxon>Massilia</taxon>
    </lineage>
</organism>
<dbReference type="InterPro" id="IPR050789">
    <property type="entry name" value="Diverse_Enzym_Activities"/>
</dbReference>
<sequence length="432" mass="45836">MAGAACSTGQPAAPAAPATAPAAAERLEQSFKAVLSDPRHGMSSFSVLAIRGGKVSYEGQFGMRHIDSGNPSLSRAATPATMYRIASISKLVTTMGVMRLVEQGKLHLDEDVGTYIGFSLRNPAFPNTKITLRMLLSHTSSLRDEAGYSWGANVALRDVFHRGGALWATHTVPGAHFAYSNLNWGVVGTLMEAASGERFDRLMRRLVLQPLGLRGGYNVAEFSSADWSDTATLYRKRVGEGAWNPGGPWVAQVDDTSAPAPVVAGLDRYVVGTNGTLFSPTGGLRISAADLGKIMLMFMDQGRHAGAAFLQPASVEAMFSRQWTYDAGNRNGDTHGGLFAAWGLGTQHFEHQAGAKSSLVEGGGFAASGHLGEAYGLLSVFALDFANRNGMVVLIGGTMHDPASTPGQYSALSRQEELLLTPLYENAVLPSQ</sequence>
<evidence type="ECO:0000256" key="1">
    <source>
        <dbReference type="SAM" id="MobiDB-lite"/>
    </source>
</evidence>
<dbReference type="OrthoDB" id="9801061at2"/>
<keyword evidence="3" id="KW-0378">Hydrolase</keyword>
<name>A0A2U2HEU9_9BURK</name>
<evidence type="ECO:0000313" key="3">
    <source>
        <dbReference type="EMBL" id="PWF42275.1"/>
    </source>
</evidence>
<dbReference type="InterPro" id="IPR001466">
    <property type="entry name" value="Beta-lactam-related"/>
</dbReference>